<reference evidence="1" key="1">
    <citation type="submission" date="2019-05" db="EMBL/GenBank/DDBJ databases">
        <authorList>
            <consortium name="Pathogen Informatics"/>
        </authorList>
    </citation>
    <scope>NUCLEOTIDE SEQUENCE [LARGE SCALE GENOMIC DNA]</scope>
    <source>
        <strain evidence="1">NCTC12965</strain>
    </source>
</reference>
<proteinExistence type="predicted"/>
<name>A0A4U9VH14_SERFO</name>
<evidence type="ECO:0000313" key="1">
    <source>
        <dbReference type="EMBL" id="VTR42604.1"/>
    </source>
</evidence>
<protein>
    <submittedName>
        <fullName evidence="1">Uncharacterized protein</fullName>
    </submittedName>
</protein>
<dbReference type="AlphaFoldDB" id="A0A4U9VH14"/>
<sequence>MQQANHQQAEHATAESRKRILVVEPSRINWIGLQRLLGDVGSTELSFCRVSKLTDAKKESL</sequence>
<accession>A0A4U9VH14</accession>
<dbReference type="EMBL" id="CABEEZ010000106">
    <property type="protein sequence ID" value="VTR42604.1"/>
    <property type="molecule type" value="Genomic_DNA"/>
</dbReference>
<gene>
    <name evidence="1" type="ORF">NCTC12965_04839</name>
</gene>
<organism evidence="1">
    <name type="scientific">Serratia fonticola</name>
    <dbReference type="NCBI Taxonomy" id="47917"/>
    <lineage>
        <taxon>Bacteria</taxon>
        <taxon>Pseudomonadati</taxon>
        <taxon>Pseudomonadota</taxon>
        <taxon>Gammaproteobacteria</taxon>
        <taxon>Enterobacterales</taxon>
        <taxon>Yersiniaceae</taxon>
        <taxon>Serratia</taxon>
    </lineage>
</organism>